<dbReference type="EC" id="6.2.1.39" evidence="3"/>
<protein>
    <submittedName>
        <fullName evidence="3">[Butirosin acyl-carrier protein]--L-glutamate ligase</fullName>
        <ecNumber evidence="3">6.2.1.39</ecNumber>
    </submittedName>
</protein>
<dbReference type="EMBL" id="CP036268">
    <property type="protein sequence ID" value="QDT37954.1"/>
    <property type="molecule type" value="Genomic_DNA"/>
</dbReference>
<dbReference type="PROSITE" id="PS50975">
    <property type="entry name" value="ATP_GRASP"/>
    <property type="match status" value="1"/>
</dbReference>
<evidence type="ECO:0000313" key="3">
    <source>
        <dbReference type="EMBL" id="QDT37954.1"/>
    </source>
</evidence>
<dbReference type="AlphaFoldDB" id="A0A517R268"/>
<dbReference type="OrthoDB" id="581833at2"/>
<dbReference type="GO" id="GO:0046872">
    <property type="term" value="F:metal ion binding"/>
    <property type="evidence" value="ECO:0007669"/>
    <property type="project" value="InterPro"/>
</dbReference>
<keyword evidence="4" id="KW-1185">Reference proteome</keyword>
<keyword evidence="1" id="KW-0067">ATP-binding</keyword>
<dbReference type="Proteomes" id="UP000317318">
    <property type="component" value="Chromosome"/>
</dbReference>
<dbReference type="InterPro" id="IPR011761">
    <property type="entry name" value="ATP-grasp"/>
</dbReference>
<dbReference type="SUPFAM" id="SSF56059">
    <property type="entry name" value="Glutathione synthetase ATP-binding domain-like"/>
    <property type="match status" value="1"/>
</dbReference>
<dbReference type="GO" id="GO:0016874">
    <property type="term" value="F:ligase activity"/>
    <property type="evidence" value="ECO:0007669"/>
    <property type="project" value="UniProtKB-KW"/>
</dbReference>
<dbReference type="Gene3D" id="3.30.470.20">
    <property type="entry name" value="ATP-grasp fold, B domain"/>
    <property type="match status" value="1"/>
</dbReference>
<gene>
    <name evidence="3" type="primary">btrJ</name>
    <name evidence="3" type="ORF">Pan189_23370</name>
</gene>
<dbReference type="GO" id="GO:0005524">
    <property type="term" value="F:ATP binding"/>
    <property type="evidence" value="ECO:0007669"/>
    <property type="project" value="UniProtKB-UniRule"/>
</dbReference>
<dbReference type="KEGG" id="svp:Pan189_23370"/>
<name>A0A517R268_9PLAN</name>
<evidence type="ECO:0000313" key="4">
    <source>
        <dbReference type="Proteomes" id="UP000317318"/>
    </source>
</evidence>
<dbReference type="RefSeq" id="WP_145364028.1">
    <property type="nucleotide sequence ID" value="NZ_CP036268.1"/>
</dbReference>
<reference evidence="3 4" key="1">
    <citation type="submission" date="2019-02" db="EMBL/GenBank/DDBJ databases">
        <title>Deep-cultivation of Planctomycetes and their phenomic and genomic characterization uncovers novel biology.</title>
        <authorList>
            <person name="Wiegand S."/>
            <person name="Jogler M."/>
            <person name="Boedeker C."/>
            <person name="Pinto D."/>
            <person name="Vollmers J."/>
            <person name="Rivas-Marin E."/>
            <person name="Kohn T."/>
            <person name="Peeters S.H."/>
            <person name="Heuer A."/>
            <person name="Rast P."/>
            <person name="Oberbeckmann S."/>
            <person name="Bunk B."/>
            <person name="Jeske O."/>
            <person name="Meyerdierks A."/>
            <person name="Storesund J.E."/>
            <person name="Kallscheuer N."/>
            <person name="Luecker S."/>
            <person name="Lage O.M."/>
            <person name="Pohl T."/>
            <person name="Merkel B.J."/>
            <person name="Hornburger P."/>
            <person name="Mueller R.-W."/>
            <person name="Bruemmer F."/>
            <person name="Labrenz M."/>
            <person name="Spormann A.M."/>
            <person name="Op den Camp H."/>
            <person name="Overmann J."/>
            <person name="Amann R."/>
            <person name="Jetten M.S.M."/>
            <person name="Mascher T."/>
            <person name="Medema M.H."/>
            <person name="Devos D.P."/>
            <person name="Kaster A.-K."/>
            <person name="Ovreas L."/>
            <person name="Rohde M."/>
            <person name="Galperin M.Y."/>
            <person name="Jogler C."/>
        </authorList>
    </citation>
    <scope>NUCLEOTIDE SEQUENCE [LARGE SCALE GENOMIC DNA]</scope>
    <source>
        <strain evidence="3 4">Pan189</strain>
    </source>
</reference>
<keyword evidence="1" id="KW-0547">Nucleotide-binding</keyword>
<feature type="domain" description="ATP-grasp" evidence="2">
    <location>
        <begin position="181"/>
        <end position="397"/>
    </location>
</feature>
<sequence length="470" mass="52791">MTTASPEKSDAFSKAEFVDTRGNLPPLWSRKVIFFANLLGLFYGNEAETAALRDEVGEIDSYGGRLIPILNLLFRGDDNLLLLEREASEEHCRYLRDDLGLSLPRLHVMPHDQYLELNRHLKEQHSANIAALLDVTGRHNTDWIDGYVTDETLTRVAEHLNCRTISTMAASRDGNNKLLLHRYLKEAGLPTIETLEANSRDNAIQAAKQLQQRGFGSAVIRSQIGASGIGTLHVRPPYDQSSFPPIPEYYFYEGPCMVQGWLGKGTMDVRHVHSPSTQIFLDESRVYAFDLTEQILSDESVHQGNESPPTYLARFPALREEMMRQAESAGGWLHQTGYRGTASIDWLVVEKEGRSTPEVYVCEINARVTGATYPSLLGRHFNPSGAWLLQNLRLGVPATAEDLLKMLEQPGHLYHPGKNAGVLPLNLNFGKDNLVHKGQFLCLGRTVEECHQFLSLAEQDMPVTWNRDRD</sequence>
<accession>A0A517R268</accession>
<organism evidence="3 4">
    <name type="scientific">Stratiformator vulcanicus</name>
    <dbReference type="NCBI Taxonomy" id="2527980"/>
    <lineage>
        <taxon>Bacteria</taxon>
        <taxon>Pseudomonadati</taxon>
        <taxon>Planctomycetota</taxon>
        <taxon>Planctomycetia</taxon>
        <taxon>Planctomycetales</taxon>
        <taxon>Planctomycetaceae</taxon>
        <taxon>Stratiformator</taxon>
    </lineage>
</organism>
<proteinExistence type="predicted"/>
<evidence type="ECO:0000256" key="1">
    <source>
        <dbReference type="PROSITE-ProRule" id="PRU00409"/>
    </source>
</evidence>
<evidence type="ECO:0000259" key="2">
    <source>
        <dbReference type="PROSITE" id="PS50975"/>
    </source>
</evidence>
<keyword evidence="3" id="KW-0436">Ligase</keyword>